<name>A0AAN6R0Q7_9PEZI</name>
<organism evidence="2 3">
    <name type="scientific">Friedmanniomyces endolithicus</name>
    <dbReference type="NCBI Taxonomy" id="329885"/>
    <lineage>
        <taxon>Eukaryota</taxon>
        <taxon>Fungi</taxon>
        <taxon>Dikarya</taxon>
        <taxon>Ascomycota</taxon>
        <taxon>Pezizomycotina</taxon>
        <taxon>Dothideomycetes</taxon>
        <taxon>Dothideomycetidae</taxon>
        <taxon>Mycosphaerellales</taxon>
        <taxon>Teratosphaeriaceae</taxon>
        <taxon>Friedmanniomyces</taxon>
    </lineage>
</organism>
<evidence type="ECO:0000313" key="3">
    <source>
        <dbReference type="Proteomes" id="UP001175353"/>
    </source>
</evidence>
<gene>
    <name evidence="1" type="ORF">LTR82_006359</name>
    <name evidence="2" type="ORF">LTR91_002677</name>
</gene>
<feature type="non-terminal residue" evidence="2">
    <location>
        <position position="55"/>
    </location>
</feature>
<sequence length="55" mass="6200">MRRSDDKEAKSAKAIATKAREDLKRALKAFDYNCNYTASNKTTPRRRNAVVALAL</sequence>
<protein>
    <submittedName>
        <fullName evidence="2">Uncharacterized protein</fullName>
    </submittedName>
</protein>
<evidence type="ECO:0000313" key="2">
    <source>
        <dbReference type="EMBL" id="KAK1010281.1"/>
    </source>
</evidence>
<keyword evidence="3" id="KW-1185">Reference proteome</keyword>
<dbReference type="AlphaFoldDB" id="A0AAN6R0Q7"/>
<proteinExistence type="predicted"/>
<dbReference type="Proteomes" id="UP001175353">
    <property type="component" value="Unassembled WGS sequence"/>
</dbReference>
<reference evidence="2" key="2">
    <citation type="submission" date="2023-06" db="EMBL/GenBank/DDBJ databases">
        <title>Black Yeasts Isolated from many extreme environments.</title>
        <authorList>
            <person name="Coleine C."/>
            <person name="Stajich J.E."/>
            <person name="Selbmann L."/>
        </authorList>
    </citation>
    <scope>NUCLEOTIDE SEQUENCE</scope>
    <source>
        <strain evidence="2">CCFEE 5200</strain>
    </source>
</reference>
<dbReference type="EMBL" id="JAUJLE010000012">
    <property type="protein sequence ID" value="KAK1010281.1"/>
    <property type="molecule type" value="Genomic_DNA"/>
</dbReference>
<dbReference type="EMBL" id="JASUXU010000015">
    <property type="protein sequence ID" value="KAK0322902.1"/>
    <property type="molecule type" value="Genomic_DNA"/>
</dbReference>
<dbReference type="Proteomes" id="UP001168146">
    <property type="component" value="Unassembled WGS sequence"/>
</dbReference>
<evidence type="ECO:0000313" key="1">
    <source>
        <dbReference type="EMBL" id="KAK0322902.1"/>
    </source>
</evidence>
<reference evidence="1" key="1">
    <citation type="submission" date="2021-12" db="EMBL/GenBank/DDBJ databases">
        <title>Black yeast isolated from Biological Soil Crust.</title>
        <authorList>
            <person name="Kurbessoian T."/>
        </authorList>
    </citation>
    <scope>NUCLEOTIDE SEQUENCE</scope>
    <source>
        <strain evidence="1">CCFEE 5208</strain>
    </source>
</reference>
<accession>A0AAN6R0Q7</accession>
<comment type="caution">
    <text evidence="2">The sequence shown here is derived from an EMBL/GenBank/DDBJ whole genome shotgun (WGS) entry which is preliminary data.</text>
</comment>